<evidence type="ECO:0000313" key="3">
    <source>
        <dbReference type="EMBL" id="QTG01759.1"/>
    </source>
</evidence>
<evidence type="ECO:0000313" key="5">
    <source>
        <dbReference type="Proteomes" id="UP000822331"/>
    </source>
</evidence>
<keyword evidence="1" id="KW-0472">Membrane</keyword>
<evidence type="ECO:0000313" key="4">
    <source>
        <dbReference type="Proteomes" id="UP000663912"/>
    </source>
</evidence>
<name>A0AAE7RCY6_9HYPH</name>
<reference evidence="3" key="2">
    <citation type="submission" date="2020-02" db="EMBL/GenBank/DDBJ databases">
        <title>Unexpected conservation and global transmission of agrobacterial virulence plasmids.</title>
        <authorList>
            <person name="Weisberg A.J."/>
            <person name="Davis E.W. II"/>
            <person name="Tabima J.R."/>
            <person name="Belcher M.S."/>
            <person name="Miller M."/>
            <person name="Kuo C.-H."/>
            <person name="Loper J.E."/>
            <person name="Grunwald N.J."/>
            <person name="Putnam M.L."/>
            <person name="Chang J.H."/>
        </authorList>
    </citation>
    <scope>NUCLEOTIDE SEQUENCE</scope>
    <source>
        <strain evidence="3">W2/73</strain>
    </source>
</reference>
<organism evidence="3 4">
    <name type="scientific">Agrobacterium rubi</name>
    <dbReference type="NCBI Taxonomy" id="28099"/>
    <lineage>
        <taxon>Bacteria</taxon>
        <taxon>Pseudomonadati</taxon>
        <taxon>Pseudomonadota</taxon>
        <taxon>Alphaproteobacteria</taxon>
        <taxon>Hyphomicrobiales</taxon>
        <taxon>Rhizobiaceae</taxon>
        <taxon>Rhizobium/Agrobacterium group</taxon>
        <taxon>Agrobacterium</taxon>
    </lineage>
</organism>
<evidence type="ECO:0000256" key="1">
    <source>
        <dbReference type="SAM" id="Phobius"/>
    </source>
</evidence>
<gene>
    <name evidence="2" type="ORF">G6L72_14405</name>
    <name evidence="3" type="ORF">G6M88_14825</name>
</gene>
<dbReference type="KEGG" id="arui:G6M88_14825"/>
<keyword evidence="1" id="KW-1133">Transmembrane helix</keyword>
<sequence length="105" mass="11686">MADDDEPHGMEEVPLRRPAVNDWPKGVRKIGMDELDCLGIDKHGGFYWQGKQVNVKRIVLTFGQKVYAFVGITAAALVAMSAIVQGVVTYNQWACTVHWVAICPR</sequence>
<keyword evidence="5" id="KW-1185">Reference proteome</keyword>
<dbReference type="RefSeq" id="WP_065698535.1">
    <property type="nucleotide sequence ID" value="NZ_CP049207.1"/>
</dbReference>
<evidence type="ECO:0000313" key="2">
    <source>
        <dbReference type="EMBL" id="NTF37896.1"/>
    </source>
</evidence>
<dbReference type="AlphaFoldDB" id="A0AAE7RCY6"/>
<keyword evidence="1" id="KW-0812">Transmembrane</keyword>
<feature type="transmembrane region" description="Helical" evidence="1">
    <location>
        <begin position="66"/>
        <end position="84"/>
    </location>
</feature>
<dbReference type="EMBL" id="JAAMCP010000008">
    <property type="protein sequence ID" value="NTF37896.1"/>
    <property type="molecule type" value="Genomic_DNA"/>
</dbReference>
<protein>
    <submittedName>
        <fullName evidence="3">Uncharacterized protein</fullName>
    </submittedName>
</protein>
<dbReference type="EMBL" id="CP049207">
    <property type="protein sequence ID" value="QTG01759.1"/>
    <property type="molecule type" value="Genomic_DNA"/>
</dbReference>
<dbReference type="Proteomes" id="UP000663912">
    <property type="component" value="Chromosome 2"/>
</dbReference>
<proteinExistence type="predicted"/>
<reference evidence="2 5" key="1">
    <citation type="journal article" date="2020" name="Science">
        <title>Unexpected conservation and global transmission of agrobacterial virulence plasmids.</title>
        <authorList>
            <person name="Weisberg A.J."/>
            <person name="Davis E.W. 2nd"/>
            <person name="Tabima J."/>
            <person name="Belcher M.S."/>
            <person name="Miller M."/>
            <person name="Kuo C.H."/>
            <person name="Loper J.E."/>
            <person name="Grunwald N.J."/>
            <person name="Putnam M.L."/>
            <person name="Chang J.H."/>
        </authorList>
    </citation>
    <scope>NUCLEOTIDE SEQUENCE [LARGE SCALE GENOMIC DNA]</scope>
    <source>
        <strain evidence="2 5">A19/93</strain>
    </source>
</reference>
<dbReference type="Proteomes" id="UP000822331">
    <property type="component" value="Unassembled WGS sequence"/>
</dbReference>
<accession>A0AAE7RCY6</accession>